<reference evidence="3" key="1">
    <citation type="journal article" date="2019" name="Int. J. Syst. Evol. Microbiol.">
        <title>The Global Catalogue of Microorganisms (GCM) 10K type strain sequencing project: providing services to taxonomists for standard genome sequencing and annotation.</title>
        <authorList>
            <consortium name="The Broad Institute Genomics Platform"/>
            <consortium name="The Broad Institute Genome Sequencing Center for Infectious Disease"/>
            <person name="Wu L."/>
            <person name="Ma J."/>
        </authorList>
    </citation>
    <scope>NUCLEOTIDE SEQUENCE [LARGE SCALE GENOMIC DNA]</scope>
    <source>
        <strain evidence="3">CGMCC 4.7645</strain>
    </source>
</reference>
<dbReference type="EMBL" id="JBHUKR010000022">
    <property type="protein sequence ID" value="MFD2421663.1"/>
    <property type="molecule type" value="Genomic_DNA"/>
</dbReference>
<dbReference type="RefSeq" id="WP_378270371.1">
    <property type="nucleotide sequence ID" value="NZ_JBHUKR010000022.1"/>
</dbReference>
<feature type="region of interest" description="Disordered" evidence="1">
    <location>
        <begin position="393"/>
        <end position="417"/>
    </location>
</feature>
<evidence type="ECO:0000313" key="2">
    <source>
        <dbReference type="EMBL" id="MFD2421663.1"/>
    </source>
</evidence>
<gene>
    <name evidence="2" type="ORF">ACFSXZ_35560</name>
</gene>
<name>A0ABW5G3S9_9PSEU</name>
<sequence>MAMAYGYVPIQKFEKTADGTLMVYGPATDSSLDRDKQIADPAWLSKAMPNWFTQGGNLREQHDGKRAAGVALTYEKRDGDIHWIEGEVVDSDTIKKVEKRVLRGFSFGARNARVVKDDKAPGGRIVDGEIYEVSLVDRPANPNCLFTMAKAEGTGDLELVDEPELVEVDKADEPEPTFTPAQFAALLKSLGKTPVAEGPQALKEASAAAKAEGTTPVEDTVEKRDFSDDKRKELAGKGHALPDGSYPIETVGDLKNAIKAYGRASDPAAAKKHIIKRARALDATDQLPEDWGVSKADQVIADVRALVPGALAKADGGAFDPAAEASDVDNGKSAIAAIARLIISEAEGLAAGRLEEIWDIQTLVNAACALQCFVCSETDQEAELAMTDAAKADTAPAATETGEKPATPEAVETTTTEDATKTETTVDVIEKTDAPAEEALTKTDLSNLLEETIAKAVQPYKDELDVVKGQLAKVLETPRTDGPARLRTTTHTAVAAKADQLRAEIAHCQKSIPITGGDLQKGYRQRLDEAEAELAKLDGAAA</sequence>
<feature type="region of interest" description="Disordered" evidence="1">
    <location>
        <begin position="206"/>
        <end position="229"/>
    </location>
</feature>
<protein>
    <recommendedName>
        <fullName evidence="4">Prohead serine protease</fullName>
    </recommendedName>
</protein>
<proteinExistence type="predicted"/>
<comment type="caution">
    <text evidence="2">The sequence shown here is derived from an EMBL/GenBank/DDBJ whole genome shotgun (WGS) entry which is preliminary data.</text>
</comment>
<keyword evidence="3" id="KW-1185">Reference proteome</keyword>
<organism evidence="2 3">
    <name type="scientific">Amycolatopsis pigmentata</name>
    <dbReference type="NCBI Taxonomy" id="450801"/>
    <lineage>
        <taxon>Bacteria</taxon>
        <taxon>Bacillati</taxon>
        <taxon>Actinomycetota</taxon>
        <taxon>Actinomycetes</taxon>
        <taxon>Pseudonocardiales</taxon>
        <taxon>Pseudonocardiaceae</taxon>
        <taxon>Amycolatopsis</taxon>
    </lineage>
</organism>
<accession>A0ABW5G3S9</accession>
<evidence type="ECO:0008006" key="4">
    <source>
        <dbReference type="Google" id="ProtNLM"/>
    </source>
</evidence>
<evidence type="ECO:0000256" key="1">
    <source>
        <dbReference type="SAM" id="MobiDB-lite"/>
    </source>
</evidence>
<evidence type="ECO:0000313" key="3">
    <source>
        <dbReference type="Proteomes" id="UP001597417"/>
    </source>
</evidence>
<feature type="compositionally biased region" description="Basic and acidic residues" evidence="1">
    <location>
        <begin position="220"/>
        <end position="229"/>
    </location>
</feature>
<dbReference type="Proteomes" id="UP001597417">
    <property type="component" value="Unassembled WGS sequence"/>
</dbReference>